<organism evidence="5 6">
    <name type="scientific">Mycolicibacter minnesotensis</name>
    <dbReference type="NCBI Taxonomy" id="1118379"/>
    <lineage>
        <taxon>Bacteria</taxon>
        <taxon>Bacillati</taxon>
        <taxon>Actinomycetota</taxon>
        <taxon>Actinomycetes</taxon>
        <taxon>Mycobacteriales</taxon>
        <taxon>Mycobacteriaceae</taxon>
        <taxon>Mycolicibacter</taxon>
    </lineage>
</organism>
<comment type="caution">
    <text evidence="5">The sequence shown here is derived from an EMBL/GenBank/DDBJ whole genome shotgun (WGS) entry which is preliminary data.</text>
</comment>
<evidence type="ECO:0000313" key="5">
    <source>
        <dbReference type="EMBL" id="ORA99939.1"/>
    </source>
</evidence>
<evidence type="ECO:0000256" key="3">
    <source>
        <dbReference type="PROSITE-ProRule" id="PRU10038"/>
    </source>
</evidence>
<feature type="active site" evidence="3">
    <location>
        <position position="154"/>
    </location>
</feature>
<evidence type="ECO:0000259" key="4">
    <source>
        <dbReference type="Pfam" id="PF07859"/>
    </source>
</evidence>
<feature type="domain" description="Alpha/beta hydrolase fold-3" evidence="4">
    <location>
        <begin position="80"/>
        <end position="281"/>
    </location>
</feature>
<dbReference type="Proteomes" id="UP000192320">
    <property type="component" value="Unassembled WGS sequence"/>
</dbReference>
<comment type="similarity">
    <text evidence="1">Belongs to the 'GDXG' lipolytic enzyme family.</text>
</comment>
<keyword evidence="6" id="KW-1185">Reference proteome</keyword>
<evidence type="ECO:0000313" key="6">
    <source>
        <dbReference type="Proteomes" id="UP000192320"/>
    </source>
</evidence>
<dbReference type="GO" id="GO:0004806">
    <property type="term" value="F:triacylglycerol lipase activity"/>
    <property type="evidence" value="ECO:0007669"/>
    <property type="project" value="TreeGrafter"/>
</dbReference>
<proteinExistence type="inferred from homology"/>
<dbReference type="PANTHER" id="PTHR48081:SF30">
    <property type="entry name" value="ACETYL-HYDROLASE LIPR-RELATED"/>
    <property type="match status" value="1"/>
</dbReference>
<dbReference type="PROSITE" id="PS01174">
    <property type="entry name" value="LIPASE_GDXG_SER"/>
    <property type="match status" value="1"/>
</dbReference>
<reference evidence="5 6" key="1">
    <citation type="submission" date="2017-02" db="EMBL/GenBank/DDBJ databases">
        <title>The new phylogeny of genus Mycobacterium.</title>
        <authorList>
            <person name="Tortoli E."/>
            <person name="Trovato A."/>
            <person name="Cirillo D.M."/>
        </authorList>
    </citation>
    <scope>NUCLEOTIDE SEQUENCE [LARGE SCALE GENOMIC DNA]</scope>
    <source>
        <strain evidence="5 6">DSM 45633</strain>
    </source>
</reference>
<dbReference type="Pfam" id="PF07859">
    <property type="entry name" value="Abhydrolase_3"/>
    <property type="match status" value="1"/>
</dbReference>
<evidence type="ECO:0000256" key="2">
    <source>
        <dbReference type="ARBA" id="ARBA00022801"/>
    </source>
</evidence>
<name>A0AA91RLQ8_9MYCO</name>
<dbReference type="Gene3D" id="3.40.50.1820">
    <property type="entry name" value="alpha/beta hydrolase"/>
    <property type="match status" value="1"/>
</dbReference>
<dbReference type="SUPFAM" id="SSF53474">
    <property type="entry name" value="alpha/beta-Hydrolases"/>
    <property type="match status" value="1"/>
</dbReference>
<gene>
    <name evidence="5" type="ORF">BST33_12720</name>
</gene>
<protein>
    <recommendedName>
        <fullName evidence="4">Alpha/beta hydrolase fold-3 domain-containing protein</fullName>
    </recommendedName>
</protein>
<dbReference type="InterPro" id="IPR050300">
    <property type="entry name" value="GDXG_lipolytic_enzyme"/>
</dbReference>
<sequence length="316" mass="34329">MPRASAAARLSQIVPRRVLRPLVGRLPFNAAGLRLLRMMTDAPARLARPVPGTLIDAVQQPGLRGEWVVAPAVRDSGRVILYLHGSAFTLMSARTHRPLVSRLSQRTALPCFSVDYRLAPEHPFPAASDDVMAAYRHLLAQGYRAADIVVAGDSAGGFLAVDLALQLARTDEPLPAALALFSPLVDLSLQLAADQERRTPDCLVTAADCRRLVDLYVGSGDRSDPRITMDFASVQRFPPTLVQAGGNEMLQADAQHLHRCIQASGNTSYLQVWPGQMHVFQNMSALTESATALRQAALFIDWAMRGSTTSERKCIG</sequence>
<dbReference type="AlphaFoldDB" id="A0AA91RLQ8"/>
<keyword evidence="2" id="KW-0378">Hydrolase</keyword>
<accession>A0AA91RLQ8</accession>
<dbReference type="InterPro" id="IPR013094">
    <property type="entry name" value="AB_hydrolase_3"/>
</dbReference>
<dbReference type="InterPro" id="IPR033140">
    <property type="entry name" value="Lipase_GDXG_put_SER_AS"/>
</dbReference>
<dbReference type="EMBL" id="MVHZ01000013">
    <property type="protein sequence ID" value="ORA99939.1"/>
    <property type="molecule type" value="Genomic_DNA"/>
</dbReference>
<evidence type="ECO:0000256" key="1">
    <source>
        <dbReference type="ARBA" id="ARBA00010515"/>
    </source>
</evidence>
<dbReference type="PANTHER" id="PTHR48081">
    <property type="entry name" value="AB HYDROLASE SUPERFAMILY PROTEIN C4A8.06C"/>
    <property type="match status" value="1"/>
</dbReference>
<dbReference type="InterPro" id="IPR029058">
    <property type="entry name" value="AB_hydrolase_fold"/>
</dbReference>